<dbReference type="GO" id="GO:0005737">
    <property type="term" value="C:cytoplasm"/>
    <property type="evidence" value="ECO:0007669"/>
    <property type="project" value="TreeGrafter"/>
</dbReference>
<dbReference type="EMBL" id="CP072133">
    <property type="protein sequence ID" value="QTH72834.1"/>
    <property type="molecule type" value="Genomic_DNA"/>
</dbReference>
<dbReference type="InterPro" id="IPR036866">
    <property type="entry name" value="RibonucZ/Hydroxyglut_hydro"/>
</dbReference>
<name>A0A975HM82_9GAMM</name>
<dbReference type="Pfam" id="PF12706">
    <property type="entry name" value="Lactamase_B_2"/>
    <property type="match status" value="1"/>
</dbReference>
<evidence type="ECO:0000313" key="2">
    <source>
        <dbReference type="EMBL" id="QTH72834.1"/>
    </source>
</evidence>
<evidence type="ECO:0000313" key="3">
    <source>
        <dbReference type="Proteomes" id="UP000664904"/>
    </source>
</evidence>
<dbReference type="SUPFAM" id="SSF56281">
    <property type="entry name" value="Metallo-hydrolase/oxidoreductase"/>
    <property type="match status" value="1"/>
</dbReference>
<gene>
    <name evidence="2" type="ORF">J5O05_03005</name>
</gene>
<dbReference type="AlphaFoldDB" id="A0A975HM82"/>
<dbReference type="PANTHER" id="PTHR15032">
    <property type="entry name" value="N-ACYL-PHOSPHATIDYLETHANOLAMINE-HYDROLYZING PHOSPHOLIPASE D"/>
    <property type="match status" value="1"/>
</dbReference>
<dbReference type="InterPro" id="IPR001279">
    <property type="entry name" value="Metallo-B-lactamas"/>
</dbReference>
<proteinExistence type="predicted"/>
<sequence length="354" mass="40388">MIFALLAGCASQHRVTVINNENYPVKYAESGQSEAIFSNAYPGKKTYPVTCEKSCYPAHPDLICEEPDDRCHYIGKQISPVLQTQFTVQWLGHASFLIKTPDEQTWLLDPVSGQFDWPVNWAFVVSGGRNRNTPNWPTAAELEAVNAVFYSHIHYDHFNKSDIQAIGAKPNYFVPLEFSDYFPSGNYNITEMSWYAQTKLGEVNIHFVPANHFSNRMWVPFLYSDYGKTLWGGWVFEHQGKTLYFAGDTGYSKHFKDIQEKYGEIDICLLPIASYYHPEEGNWFRYVHTTPEDALVAAQELGCKVMIPWGYGNKSWGMGDVSAHAPLKRLLYMKERLNSKVPAYILNEGESISL</sequence>
<reference evidence="2" key="1">
    <citation type="submission" date="2021-03" db="EMBL/GenBank/DDBJ databases">
        <title>Complete Genome of Pseudoalteromonas xiamenensis STKMTI.2, a new potential marine bacterium producing anti-Vibrio compounds.</title>
        <authorList>
            <person name="Handayani D.P."/>
            <person name="Isnansetyo A."/>
            <person name="Istiqomah I."/>
            <person name="Jumina J."/>
        </authorList>
    </citation>
    <scope>NUCLEOTIDE SEQUENCE</scope>
    <source>
        <strain evidence="2">STKMTI.2</strain>
    </source>
</reference>
<dbReference type="PANTHER" id="PTHR15032:SF36">
    <property type="entry name" value="METALLO-BETA-LACTAMASE DOMAIN-CONTAINING PROTEIN"/>
    <property type="match status" value="1"/>
</dbReference>
<dbReference type="Proteomes" id="UP000664904">
    <property type="component" value="Chromosome"/>
</dbReference>
<evidence type="ECO:0000259" key="1">
    <source>
        <dbReference type="Pfam" id="PF12706"/>
    </source>
</evidence>
<organism evidence="2 3">
    <name type="scientific">Pseudoalteromonas xiamenensis</name>
    <dbReference type="NCBI Taxonomy" id="882626"/>
    <lineage>
        <taxon>Bacteria</taxon>
        <taxon>Pseudomonadati</taxon>
        <taxon>Pseudomonadota</taxon>
        <taxon>Gammaproteobacteria</taxon>
        <taxon>Alteromonadales</taxon>
        <taxon>Pseudoalteromonadaceae</taxon>
        <taxon>Pseudoalteromonas</taxon>
    </lineage>
</organism>
<accession>A0A975HM82</accession>
<dbReference type="KEGG" id="pxi:J5O05_03005"/>
<protein>
    <submittedName>
        <fullName evidence="2">MBL fold metallo-hydrolase</fullName>
    </submittedName>
</protein>
<dbReference type="Gene3D" id="3.60.15.10">
    <property type="entry name" value="Ribonuclease Z/Hydroxyacylglutathione hydrolase-like"/>
    <property type="match status" value="1"/>
</dbReference>
<feature type="domain" description="Metallo-beta-lactamase" evidence="1">
    <location>
        <begin position="107"/>
        <end position="308"/>
    </location>
</feature>
<keyword evidence="3" id="KW-1185">Reference proteome</keyword>